<dbReference type="PRINTS" id="PR00039">
    <property type="entry name" value="HTHLYSR"/>
</dbReference>
<dbReference type="GO" id="GO:0003700">
    <property type="term" value="F:DNA-binding transcription factor activity"/>
    <property type="evidence" value="ECO:0007669"/>
    <property type="project" value="InterPro"/>
</dbReference>
<keyword evidence="4" id="KW-0804">Transcription</keyword>
<evidence type="ECO:0000313" key="6">
    <source>
        <dbReference type="EMBL" id="CAB3782771.1"/>
    </source>
</evidence>
<dbReference type="Pfam" id="PF00126">
    <property type="entry name" value="HTH_1"/>
    <property type="match status" value="1"/>
</dbReference>
<dbReference type="EMBL" id="CADIKM010000005">
    <property type="protein sequence ID" value="CAB3782771.1"/>
    <property type="molecule type" value="Genomic_DNA"/>
</dbReference>
<feature type="domain" description="HTH lysR-type" evidence="5">
    <location>
        <begin position="6"/>
        <end position="63"/>
    </location>
</feature>
<reference evidence="6 7" key="1">
    <citation type="submission" date="2020-04" db="EMBL/GenBank/DDBJ databases">
        <authorList>
            <person name="De Canck E."/>
        </authorList>
    </citation>
    <scope>NUCLEOTIDE SEQUENCE [LARGE SCALE GENOMIC DNA]</scope>
    <source>
        <strain evidence="6 7">LMG 28138</strain>
    </source>
</reference>
<dbReference type="GO" id="GO:0003677">
    <property type="term" value="F:DNA binding"/>
    <property type="evidence" value="ECO:0007669"/>
    <property type="project" value="UniProtKB-KW"/>
</dbReference>
<evidence type="ECO:0000313" key="7">
    <source>
        <dbReference type="Proteomes" id="UP000494115"/>
    </source>
</evidence>
<protein>
    <submittedName>
        <fullName evidence="6">Nodulation protein D 2</fullName>
    </submittedName>
</protein>
<dbReference type="Gene3D" id="3.40.190.10">
    <property type="entry name" value="Periplasmic binding protein-like II"/>
    <property type="match status" value="2"/>
</dbReference>
<sequence length="306" mass="34128">MNLRSIDLNLLVVLEALVTERSVTRAAEKVGLSQSAVSHALRRLRTTFRDELFVRTPEGMVPTSYAISIASVISGSLRQIERAVEGGRTFDPASAIRGFNLRLTDYAGVVLLPRLISRLREVAPGVQLNVQHFDPRSGEDSVAQGEVHVRAAFNSFRIPAAYCAPLLEDSFSVMMNREHPYARAPLTLEDYLSLHHLKVANTAVGTNAIDDALAAMGLVRKVAVTVPSWLQMQHVIETTDLITAVPHHWTGLEDFRRFATCPLPIEGLSLAIDLLWHPKDDDDIAQGWFRLVIRNLFHDWQESFGF</sequence>
<keyword evidence="2" id="KW-0805">Transcription regulation</keyword>
<accession>A0A6S7B8K2</accession>
<dbReference type="InterPro" id="IPR050389">
    <property type="entry name" value="LysR-type_TF"/>
</dbReference>
<dbReference type="InterPro" id="IPR036388">
    <property type="entry name" value="WH-like_DNA-bd_sf"/>
</dbReference>
<comment type="similarity">
    <text evidence="1">Belongs to the LysR transcriptional regulatory family.</text>
</comment>
<dbReference type="CDD" id="cd08417">
    <property type="entry name" value="PBP2_Nitroaromatics_like"/>
    <property type="match status" value="1"/>
</dbReference>
<evidence type="ECO:0000259" key="5">
    <source>
        <dbReference type="PROSITE" id="PS50931"/>
    </source>
</evidence>
<dbReference type="InterPro" id="IPR005119">
    <property type="entry name" value="LysR_subst-bd"/>
</dbReference>
<dbReference type="SUPFAM" id="SSF46785">
    <property type="entry name" value="Winged helix' DNA-binding domain"/>
    <property type="match status" value="1"/>
</dbReference>
<dbReference type="Gene3D" id="1.10.10.10">
    <property type="entry name" value="Winged helix-like DNA-binding domain superfamily/Winged helix DNA-binding domain"/>
    <property type="match status" value="1"/>
</dbReference>
<name>A0A6S7B8K2_9BURK</name>
<proteinExistence type="inferred from homology"/>
<dbReference type="PANTHER" id="PTHR30118">
    <property type="entry name" value="HTH-TYPE TRANSCRIPTIONAL REGULATOR LEUO-RELATED"/>
    <property type="match status" value="1"/>
</dbReference>
<keyword evidence="7" id="KW-1185">Reference proteome</keyword>
<dbReference type="AlphaFoldDB" id="A0A6S7B8K2"/>
<evidence type="ECO:0000256" key="4">
    <source>
        <dbReference type="ARBA" id="ARBA00023163"/>
    </source>
</evidence>
<dbReference type="PANTHER" id="PTHR30118:SF15">
    <property type="entry name" value="TRANSCRIPTIONAL REGULATORY PROTEIN"/>
    <property type="match status" value="1"/>
</dbReference>
<organism evidence="6 7">
    <name type="scientific">Pararobbsia alpina</name>
    <dbReference type="NCBI Taxonomy" id="621374"/>
    <lineage>
        <taxon>Bacteria</taxon>
        <taxon>Pseudomonadati</taxon>
        <taxon>Pseudomonadota</taxon>
        <taxon>Betaproteobacteria</taxon>
        <taxon>Burkholderiales</taxon>
        <taxon>Burkholderiaceae</taxon>
        <taxon>Pararobbsia</taxon>
    </lineage>
</organism>
<dbReference type="Proteomes" id="UP000494115">
    <property type="component" value="Unassembled WGS sequence"/>
</dbReference>
<dbReference type="InterPro" id="IPR036390">
    <property type="entry name" value="WH_DNA-bd_sf"/>
</dbReference>
<dbReference type="RefSeq" id="WP_246257151.1">
    <property type="nucleotide sequence ID" value="NZ_CADIKM010000005.1"/>
</dbReference>
<evidence type="ECO:0000256" key="2">
    <source>
        <dbReference type="ARBA" id="ARBA00023015"/>
    </source>
</evidence>
<gene>
    <name evidence="6" type="primary">nodD2</name>
    <name evidence="6" type="ORF">LMG28138_01495</name>
</gene>
<dbReference type="PROSITE" id="PS50931">
    <property type="entry name" value="HTH_LYSR"/>
    <property type="match status" value="1"/>
</dbReference>
<dbReference type="Pfam" id="PF03466">
    <property type="entry name" value="LysR_substrate"/>
    <property type="match status" value="1"/>
</dbReference>
<dbReference type="InterPro" id="IPR037402">
    <property type="entry name" value="YidZ_PBP2"/>
</dbReference>
<evidence type="ECO:0000256" key="3">
    <source>
        <dbReference type="ARBA" id="ARBA00023125"/>
    </source>
</evidence>
<dbReference type="SUPFAM" id="SSF53850">
    <property type="entry name" value="Periplasmic binding protein-like II"/>
    <property type="match status" value="1"/>
</dbReference>
<keyword evidence="3" id="KW-0238">DNA-binding</keyword>
<evidence type="ECO:0000256" key="1">
    <source>
        <dbReference type="ARBA" id="ARBA00009437"/>
    </source>
</evidence>
<dbReference type="InterPro" id="IPR000847">
    <property type="entry name" value="LysR_HTH_N"/>
</dbReference>